<dbReference type="InterPro" id="IPR005792">
    <property type="entry name" value="Prot_disulphide_isomerase"/>
</dbReference>
<keyword evidence="10 11" id="KW-0676">Redox-active center</keyword>
<dbReference type="InterPro" id="IPR017937">
    <property type="entry name" value="Thioredoxin_CS"/>
</dbReference>
<feature type="domain" description="Thioredoxin" evidence="15">
    <location>
        <begin position="11"/>
        <end position="133"/>
    </location>
</feature>
<protein>
    <recommendedName>
        <fullName evidence="4 13">Protein disulfide-isomerase</fullName>
        <ecNumber evidence="4 13">5.3.4.1</ecNumber>
    </recommendedName>
</protein>
<feature type="domain" description="Thioredoxin" evidence="15">
    <location>
        <begin position="359"/>
        <end position="472"/>
    </location>
</feature>
<keyword evidence="8 11" id="KW-1015">Disulfide bond</keyword>
<comment type="subcellular location">
    <subcellularLocation>
        <location evidence="2">Endoplasmic reticulum lumen</location>
    </subcellularLocation>
</comment>
<evidence type="ECO:0000256" key="9">
    <source>
        <dbReference type="ARBA" id="ARBA00023235"/>
    </source>
</evidence>
<dbReference type="Gene3D" id="3.40.30.10">
    <property type="entry name" value="Glutaredoxin"/>
    <property type="match status" value="4"/>
</dbReference>
<dbReference type="NCBIfam" id="TIGR01126">
    <property type="entry name" value="pdi_dom"/>
    <property type="match status" value="2"/>
</dbReference>
<evidence type="ECO:0000256" key="3">
    <source>
        <dbReference type="ARBA" id="ARBA00006347"/>
    </source>
</evidence>
<evidence type="ECO:0000256" key="14">
    <source>
        <dbReference type="SAM" id="MobiDB-lite"/>
    </source>
</evidence>
<dbReference type="GO" id="GO:0005788">
    <property type="term" value="C:endoplasmic reticulum lumen"/>
    <property type="evidence" value="ECO:0007669"/>
    <property type="project" value="UniProtKB-SubCell"/>
</dbReference>
<dbReference type="InterPro" id="IPR036249">
    <property type="entry name" value="Thioredoxin-like_sf"/>
</dbReference>
<proteinExistence type="inferred from homology"/>
<comment type="similarity">
    <text evidence="3 12">Belongs to the protein disulfide isomerase family.</text>
</comment>
<dbReference type="GO" id="GO:0003756">
    <property type="term" value="F:protein disulfide isomerase activity"/>
    <property type="evidence" value="ECO:0007669"/>
    <property type="project" value="UniProtKB-EC"/>
</dbReference>
<dbReference type="SUPFAM" id="SSF52833">
    <property type="entry name" value="Thioredoxin-like"/>
    <property type="match status" value="4"/>
</dbReference>
<dbReference type="EMBL" id="JARGDH010000004">
    <property type="protein sequence ID" value="KAL0271538.1"/>
    <property type="molecule type" value="Genomic_DNA"/>
</dbReference>
<dbReference type="FunFam" id="3.40.30.10:FF:000023">
    <property type="entry name" value="Protein disulfide-isomerase"/>
    <property type="match status" value="1"/>
</dbReference>
<feature type="disulfide bond" description="Redox-active" evidence="11">
    <location>
        <begin position="55"/>
        <end position="58"/>
    </location>
</feature>
<dbReference type="AlphaFoldDB" id="A0AAW2HNV2"/>
<evidence type="ECO:0000256" key="4">
    <source>
        <dbReference type="ARBA" id="ARBA00012723"/>
    </source>
</evidence>
<evidence type="ECO:0000256" key="8">
    <source>
        <dbReference type="ARBA" id="ARBA00023157"/>
    </source>
</evidence>
<evidence type="ECO:0000313" key="16">
    <source>
        <dbReference type="EMBL" id="KAL0271538.1"/>
    </source>
</evidence>
<evidence type="ECO:0000256" key="10">
    <source>
        <dbReference type="ARBA" id="ARBA00023284"/>
    </source>
</evidence>
<dbReference type="NCBIfam" id="TIGR01130">
    <property type="entry name" value="ER_PDI_fam"/>
    <property type="match status" value="1"/>
</dbReference>
<keyword evidence="7" id="KW-0256">Endoplasmic reticulum</keyword>
<dbReference type="PRINTS" id="PR00421">
    <property type="entry name" value="THIOREDOXIN"/>
</dbReference>
<feature type="signal peptide" evidence="13">
    <location>
        <begin position="1"/>
        <end position="19"/>
    </location>
</feature>
<comment type="caution">
    <text evidence="16">The sequence shown here is derived from an EMBL/GenBank/DDBJ whole genome shotgun (WGS) entry which is preliminary data.</text>
</comment>
<dbReference type="CDD" id="cd02995">
    <property type="entry name" value="PDI_a_PDI_a'_C"/>
    <property type="match status" value="1"/>
</dbReference>
<dbReference type="PROSITE" id="PS00194">
    <property type="entry name" value="THIOREDOXIN_1"/>
    <property type="match status" value="2"/>
</dbReference>
<dbReference type="InterPro" id="IPR013766">
    <property type="entry name" value="Thioredoxin_domain"/>
</dbReference>
<keyword evidence="6" id="KW-0677">Repeat</keyword>
<organism evidence="16">
    <name type="scientific">Menopon gallinae</name>
    <name type="common">poultry shaft louse</name>
    <dbReference type="NCBI Taxonomy" id="328185"/>
    <lineage>
        <taxon>Eukaryota</taxon>
        <taxon>Metazoa</taxon>
        <taxon>Ecdysozoa</taxon>
        <taxon>Arthropoda</taxon>
        <taxon>Hexapoda</taxon>
        <taxon>Insecta</taxon>
        <taxon>Pterygota</taxon>
        <taxon>Neoptera</taxon>
        <taxon>Paraneoptera</taxon>
        <taxon>Psocodea</taxon>
        <taxon>Troctomorpha</taxon>
        <taxon>Phthiraptera</taxon>
        <taxon>Amblycera</taxon>
        <taxon>Menoponidae</taxon>
        <taxon>Menopon</taxon>
    </lineage>
</organism>
<accession>A0AAW2HNV2</accession>
<dbReference type="FunFam" id="3.40.30.10:FF:000027">
    <property type="entry name" value="protein disulfide-isomerase A2"/>
    <property type="match status" value="1"/>
</dbReference>
<evidence type="ECO:0000256" key="5">
    <source>
        <dbReference type="ARBA" id="ARBA00022729"/>
    </source>
</evidence>
<gene>
    <name evidence="16" type="ORF">PYX00_008600</name>
</gene>
<dbReference type="CDD" id="cd02961">
    <property type="entry name" value="PDI_a_family"/>
    <property type="match status" value="1"/>
</dbReference>
<dbReference type="FunFam" id="3.40.30.10:FF:000042">
    <property type="entry name" value="protein disulfide-isomerase A2"/>
    <property type="match status" value="1"/>
</dbReference>
<keyword evidence="9 13" id="KW-0413">Isomerase</keyword>
<dbReference type="PANTHER" id="PTHR18929:SF240">
    <property type="entry name" value="PROTEIN DISULFIDE-ISOMERASE"/>
    <property type="match status" value="1"/>
</dbReference>
<dbReference type="FunFam" id="3.40.30.10:FF:000030">
    <property type="entry name" value="Protein disulfide-isomerase"/>
    <property type="match status" value="1"/>
</dbReference>
<dbReference type="CDD" id="cd02981">
    <property type="entry name" value="PDI_b_family"/>
    <property type="match status" value="1"/>
</dbReference>
<dbReference type="CDD" id="cd02982">
    <property type="entry name" value="PDI_b'_family"/>
    <property type="match status" value="1"/>
</dbReference>
<evidence type="ECO:0000256" key="12">
    <source>
        <dbReference type="RuleBase" id="RU004208"/>
    </source>
</evidence>
<evidence type="ECO:0000256" key="13">
    <source>
        <dbReference type="RuleBase" id="RU361130"/>
    </source>
</evidence>
<reference evidence="16" key="1">
    <citation type="journal article" date="2024" name="Gigascience">
        <title>Chromosome-level genome of the poultry shaft louse Menopon gallinae provides insight into the host-switching and adaptive evolution of parasitic lice.</title>
        <authorList>
            <person name="Xu Y."/>
            <person name="Ma L."/>
            <person name="Liu S."/>
            <person name="Liang Y."/>
            <person name="Liu Q."/>
            <person name="He Z."/>
            <person name="Tian L."/>
            <person name="Duan Y."/>
            <person name="Cai W."/>
            <person name="Li H."/>
            <person name="Song F."/>
        </authorList>
    </citation>
    <scope>NUCLEOTIDE SEQUENCE</scope>
    <source>
        <strain evidence="16">Cailab_2023a</strain>
    </source>
</reference>
<dbReference type="GO" id="GO:0034976">
    <property type="term" value="P:response to endoplasmic reticulum stress"/>
    <property type="evidence" value="ECO:0007669"/>
    <property type="project" value="TreeGrafter"/>
</dbReference>
<name>A0AAW2HNV2_9NEOP</name>
<dbReference type="PANTHER" id="PTHR18929">
    <property type="entry name" value="PROTEIN DISULFIDE ISOMERASE"/>
    <property type="match status" value="1"/>
</dbReference>
<feature type="chain" id="PRO_5043106715" description="Protein disulfide-isomerase" evidence="13">
    <location>
        <begin position="20"/>
        <end position="496"/>
    </location>
</feature>
<dbReference type="Pfam" id="PF13848">
    <property type="entry name" value="Thioredoxin_6"/>
    <property type="match status" value="1"/>
</dbReference>
<evidence type="ECO:0000259" key="15">
    <source>
        <dbReference type="PROSITE" id="PS51352"/>
    </source>
</evidence>
<evidence type="ECO:0000256" key="7">
    <source>
        <dbReference type="ARBA" id="ARBA00022824"/>
    </source>
</evidence>
<dbReference type="Pfam" id="PF00085">
    <property type="entry name" value="Thioredoxin"/>
    <property type="match status" value="2"/>
</dbReference>
<keyword evidence="5 13" id="KW-0732">Signal</keyword>
<evidence type="ECO:0000256" key="6">
    <source>
        <dbReference type="ARBA" id="ARBA00022737"/>
    </source>
</evidence>
<dbReference type="PROSITE" id="PS51352">
    <property type="entry name" value="THIOREDOXIN_2"/>
    <property type="match status" value="2"/>
</dbReference>
<evidence type="ECO:0000256" key="11">
    <source>
        <dbReference type="PIRSR" id="PIRSR605792-51"/>
    </source>
</evidence>
<dbReference type="InterPro" id="IPR005788">
    <property type="entry name" value="PDI_thioredoxin-like_dom"/>
</dbReference>
<feature type="region of interest" description="Disordered" evidence="14">
    <location>
        <begin position="473"/>
        <end position="496"/>
    </location>
</feature>
<evidence type="ECO:0000256" key="1">
    <source>
        <dbReference type="ARBA" id="ARBA00001182"/>
    </source>
</evidence>
<feature type="disulfide bond" description="Redox-active" evidence="11">
    <location>
        <begin position="395"/>
        <end position="398"/>
    </location>
</feature>
<evidence type="ECO:0000256" key="2">
    <source>
        <dbReference type="ARBA" id="ARBA00004319"/>
    </source>
</evidence>
<dbReference type="EC" id="5.3.4.1" evidence="4 13"/>
<feature type="compositionally biased region" description="Acidic residues" evidence="14">
    <location>
        <begin position="479"/>
        <end position="489"/>
    </location>
</feature>
<sequence>MIFSSVCLLIALSQYLVTSTDIPTDDGVLVLNKSNFKSAISDNEFILVEFYAPWCGHCKALAPEYAKAAKSLEESGSKIKLAKIDATVETELAEEHNVRGYPTLKFFKSGASIDYSGGRTSEEIVNWLNKKTGPPAKVLETLDDVKALIDEHDVVVIGFFKDQNSDAAKTYLQTAGQIDDHIFGITSNDAAFEQYSITGDQIVLFKKFDDGREDFKGDITEAAIKKFVSTQSLPLVVEFNHETAQKIFGGDIKSHLLLMLSKNSGHFDLIEPIKEVAKEFKEQVLFVTINSDDDDHQRILEFFGMKKNDVPAMRLIKLEEEMTKYKPEKPDIEPANVRGFVQDFMNGKLKQHLLSQDLPDDWNKAPVKTLVATNFDQVALDTSKDVLVEFYAPWCGHCKQLAPIYDQLGEHFKDDEKVVIAKMDATANELEHTKIVSFPTLKLYKSGDNKVVEYSGERTLDGLIKFIETGGEYGQSAPEEAEEDDEDDDLPRKDEL</sequence>
<dbReference type="GO" id="GO:0006457">
    <property type="term" value="P:protein folding"/>
    <property type="evidence" value="ECO:0007669"/>
    <property type="project" value="TreeGrafter"/>
</dbReference>
<comment type="catalytic activity">
    <reaction evidence="1 13">
        <text>Catalyzes the rearrangement of -S-S- bonds in proteins.</text>
        <dbReference type="EC" id="5.3.4.1"/>
    </reaction>
</comment>